<keyword evidence="4" id="KW-1185">Reference proteome</keyword>
<dbReference type="PANTHER" id="PTHR43863">
    <property type="entry name" value="HYDROLASE, PUTATIVE (AFU_ORTHOLOGUE AFUA_1G03140)-RELATED"/>
    <property type="match status" value="1"/>
</dbReference>
<evidence type="ECO:0000259" key="2">
    <source>
        <dbReference type="Pfam" id="PF21365"/>
    </source>
</evidence>
<dbReference type="PANTHER" id="PTHR43863:SF2">
    <property type="entry name" value="MALTASE-GLUCOAMYLASE"/>
    <property type="match status" value="1"/>
</dbReference>
<name>A0A1J7JD80_9PEZI</name>
<dbReference type="InterPro" id="IPR048395">
    <property type="entry name" value="Glyco_hydro_31_C"/>
</dbReference>
<reference evidence="3 4" key="1">
    <citation type="submission" date="2016-10" db="EMBL/GenBank/DDBJ databases">
        <title>Draft genome sequence of Coniochaeta ligniaria NRRL30616, a lignocellulolytic fungus for bioabatement of inhibitors in plant biomass hydrolysates.</title>
        <authorList>
            <consortium name="DOE Joint Genome Institute"/>
            <person name="Jimenez D.J."/>
            <person name="Hector R.E."/>
            <person name="Riley R."/>
            <person name="Sun H."/>
            <person name="Grigoriev I.V."/>
            <person name="Van Elsas J.D."/>
            <person name="Nichols N.N."/>
        </authorList>
    </citation>
    <scope>NUCLEOTIDE SEQUENCE [LARGE SCALE GENOMIC DNA]</scope>
    <source>
        <strain evidence="3 4">NRRL 30616</strain>
    </source>
</reference>
<feature type="domain" description="Glycosyl hydrolase family 31 C-terminal" evidence="2">
    <location>
        <begin position="27"/>
        <end position="92"/>
    </location>
</feature>
<organism evidence="3 4">
    <name type="scientific">Coniochaeta ligniaria NRRL 30616</name>
    <dbReference type="NCBI Taxonomy" id="1408157"/>
    <lineage>
        <taxon>Eukaryota</taxon>
        <taxon>Fungi</taxon>
        <taxon>Dikarya</taxon>
        <taxon>Ascomycota</taxon>
        <taxon>Pezizomycotina</taxon>
        <taxon>Sordariomycetes</taxon>
        <taxon>Sordariomycetidae</taxon>
        <taxon>Coniochaetales</taxon>
        <taxon>Coniochaetaceae</taxon>
        <taxon>Coniochaeta</taxon>
    </lineage>
</organism>
<dbReference type="InterPro" id="IPR013780">
    <property type="entry name" value="Glyco_hydro_b"/>
</dbReference>
<protein>
    <recommendedName>
        <fullName evidence="2">Glycosyl hydrolase family 31 C-terminal domain-containing protein</fullName>
    </recommendedName>
</protein>
<accession>A0A1J7JD80</accession>
<dbReference type="Pfam" id="PF21365">
    <property type="entry name" value="Glyco_hydro_31_3rd"/>
    <property type="match status" value="1"/>
</dbReference>
<evidence type="ECO:0000313" key="3">
    <source>
        <dbReference type="EMBL" id="OIW27672.1"/>
    </source>
</evidence>
<dbReference type="Gene3D" id="2.60.40.1180">
    <property type="entry name" value="Golgi alpha-mannosidase II"/>
    <property type="match status" value="1"/>
</dbReference>
<feature type="region of interest" description="Disordered" evidence="1">
    <location>
        <begin position="94"/>
        <end position="126"/>
    </location>
</feature>
<dbReference type="InParanoid" id="A0A1J7JD80"/>
<dbReference type="EMBL" id="KV875099">
    <property type="protein sequence ID" value="OIW27672.1"/>
    <property type="molecule type" value="Genomic_DNA"/>
</dbReference>
<evidence type="ECO:0000313" key="4">
    <source>
        <dbReference type="Proteomes" id="UP000182658"/>
    </source>
</evidence>
<evidence type="ECO:0000256" key="1">
    <source>
        <dbReference type="SAM" id="MobiDB-lite"/>
    </source>
</evidence>
<gene>
    <name evidence="3" type="ORF">CONLIGDRAFT_444080</name>
</gene>
<dbReference type="InterPro" id="IPR051816">
    <property type="entry name" value="Glycosyl_Hydrolase_31"/>
</dbReference>
<sequence length="126" mass="14541">MLERHLYLREAMRGYVRGLAKEASGKGTPMACTMIFEFQRRQEGRVVEDESMSGDKYLICPILYPSSRTRKLYFPTGAKWELWKEMQYSKGAARKTSTLLSRPCRCSQGSRVGRQPQRPEQSVKAK</sequence>
<dbReference type="OrthoDB" id="1334205at2759"/>
<dbReference type="SUPFAM" id="SSF51011">
    <property type="entry name" value="Glycosyl hydrolase domain"/>
    <property type="match status" value="1"/>
</dbReference>
<proteinExistence type="predicted"/>
<dbReference type="STRING" id="1408157.A0A1J7JD80"/>
<dbReference type="AlphaFoldDB" id="A0A1J7JD80"/>
<dbReference type="Proteomes" id="UP000182658">
    <property type="component" value="Unassembled WGS sequence"/>
</dbReference>